<dbReference type="Gene3D" id="3.30.559.10">
    <property type="entry name" value="Chloramphenicol acetyltransferase-like domain"/>
    <property type="match status" value="2"/>
</dbReference>
<dbReference type="Gene3D" id="3.30.300.30">
    <property type="match status" value="2"/>
</dbReference>
<dbReference type="GO" id="GO:0005737">
    <property type="term" value="C:cytoplasm"/>
    <property type="evidence" value="ECO:0007669"/>
    <property type="project" value="TreeGrafter"/>
</dbReference>
<sequence length="1808" mass="203728">MMDLIKFVEELSAQGIELWADGERLRYRSPRNVLPQALLGKIKEHKTEILQLLRERTLVLKTWPEERYEPFPLTDLQQAYWVGRSGALELGSVGTHIYLEFEQEGLDLDRFSAAWIKLIDRHDMLRAVVLPNGEQQILEQVPTYEITTVDLRGVASEEVTKALEAIREELSHQVLSTEQWPLFEIRASLLDGEITRLHVSLDMLIADLWSWILLIQEWGTLYEDPELQLPALEISFRDYVLTTLELEQTALFRRSREYWWKRLEDLPSAPELPLRSGSASRISNRFERRDGRLGSQSWNRFKKQAAQVGLTPSGALLAVYAEVLASWSRFPRFTINVTGFSRLPLHPQVGKIAGDFNGLTLVAIDGSAEHFSERAIDIQRQLWSDTEYGYINGVQVLRERARQLGRAPGATMPVVFTSGVGFSQFTENQNSSFLGKEVYGITQTPQVWLDHQTFEKNGELVFNWDYVEAIFPPGLVDDMFTAYCHLLDLLSSDEEMWRQTSFNELLLASQLAQRAIVNETGGPVSSELLHTFFVSQAHRRPGAPAIIASQRTLSYGELLDLARRTAHWLQREGGLQRHGVAPNTLVGVVMEKGWEQVVAVLGILMVGGAYLPIDVHLPSERRNGLLADSRVRLLLTQPKFADLQWADDIRRLVIADGGLAAEEPVVAETSVSPEDLAYVIYTSGSTGTPKGVMIDHRGAVNTILDINRRFAVTEADRVLCLSALNFDLSVYDIFGVLAAGGVLVMPKEDGLRDPAHWRDLMMAHRVTLWDTVPALKQMLVDYLQTRSEPVPEGLRLVMMSGDWIPLDLPERIRALWPSVDIIGLGGATEASIWSNFYSIETIDPDWKSIPYGKPLTNQTFQVLDSRLEPCPVWVPGDLYIGGMGLAKGYWNDPEKTEERFITHPRTGERLYKTGDLGRYLPDGNLEFLGRIDNQVKIRGHRIELGEVEAILSEHPGVKEVAVTAVGSERDLQALAAYIVPSVILKSANEAVVLGEQLEGIILDPVERLEFMLKQPGLRSLEADLPEIPMAVPEPSESIAAYLKRKSYRVFLQAPISRNKFDLFLSCLKSIQPDDAPLPKYRYPSAGNLYPVQCYLYIKPGRIEGLDGGIYYHHPIRHTLVLLSRTDNIGNRVFRGGNAAIYEGSAFAIFLIGNQSSIDPMYSSWSRDFSLLEAGYMGQLLMEVSPQYEIGLCPIGALDFSVIEGLFRLEEHHILLHTFLGGGIEPEQIMRLRQQTATSKPDSVSDELEKYANARLPAYMVPSTFTVLDALPLTPTGKIDRKALPDSQATIDTGNYEPPRTAEERYLATIWSDVLDRTDIGIHDNFFDIGGDSVLGIQIIDRAQQVGLGLTPRDVLEHHTIAELAQVVQQVDEVIAQQGLVRGDVPLTPIQSRFFAANSMEPWYHNQAILLEVPADPDESALRQALSTLLRHHDVFRLRYRQVEGNWQQTHIAPEDIAPAVLLPFHVETLSGQNIEEERERCLDHWQASLDLEQCPLTRLVLFRTEEDARLLWVIHHLIVDGVSWHILLEDLNTAYNQAKTGQKPQLLAKTTSFKVWGERLQQWRTSTGFAAEALWWRRLPQPDVSLPMDYPEGANRVADTRHYTLTLDTDTTRRLLQETPAAYRVVIDDLLLVALLLVLRDWTGQREHIIDIQGHGRTELYYDIGLGRTVGCFTALYSVVVNLPEEDDPGTIIKSIKGQLRKVPHDGVGYGLLRQRGEALPQGQILFSYLGRFGQTTQQDGFRLARGTTGQPHSLTGSRDHILDINGITVHDQLSLTFGYSGEQYLESTIQAFVENYRNHLQALIEYC</sequence>
<protein>
    <submittedName>
        <fullName evidence="8">Non-ribosomal peptide synthase domain TIGR01720/amino acid adenylation domain-containing protein</fullName>
    </submittedName>
</protein>
<keyword evidence="5" id="KW-0436">Ligase</keyword>
<dbReference type="InterPro" id="IPR010071">
    <property type="entry name" value="AA_adenyl_dom"/>
</dbReference>
<dbReference type="Pfam" id="PF00550">
    <property type="entry name" value="PP-binding"/>
    <property type="match status" value="1"/>
</dbReference>
<comment type="cofactor">
    <cofactor evidence="1">
        <name>pantetheine 4'-phosphate</name>
        <dbReference type="ChEBI" id="CHEBI:47942"/>
    </cofactor>
</comment>
<dbReference type="PROSITE" id="PS00012">
    <property type="entry name" value="PHOSPHOPANTETHEINE"/>
    <property type="match status" value="1"/>
</dbReference>
<dbReference type="SUPFAM" id="SSF56801">
    <property type="entry name" value="Acetyl-CoA synthetase-like"/>
    <property type="match status" value="1"/>
</dbReference>
<dbReference type="PANTHER" id="PTHR45527:SF10">
    <property type="entry name" value="PYOCHELIN SYNTHASE PCHF"/>
    <property type="match status" value="1"/>
</dbReference>
<dbReference type="Pfam" id="PF13193">
    <property type="entry name" value="AMP-binding_C"/>
    <property type="match status" value="1"/>
</dbReference>
<evidence type="ECO:0000256" key="6">
    <source>
        <dbReference type="ARBA" id="ARBA00022737"/>
    </source>
</evidence>
<keyword evidence="3" id="KW-0596">Phosphopantetheine</keyword>
<evidence type="ECO:0000256" key="3">
    <source>
        <dbReference type="ARBA" id="ARBA00022450"/>
    </source>
</evidence>
<dbReference type="CDD" id="cd02142">
    <property type="entry name" value="McbC_SagB-like_oxidoreductase"/>
    <property type="match status" value="1"/>
</dbReference>
<dbReference type="CDD" id="cd19535">
    <property type="entry name" value="Cyc_NRPS"/>
    <property type="match status" value="1"/>
</dbReference>
<dbReference type="Gene3D" id="3.30.559.30">
    <property type="entry name" value="Nonribosomal peptide synthetase, condensation domain"/>
    <property type="match status" value="2"/>
</dbReference>
<dbReference type="Gene3D" id="2.30.38.10">
    <property type="entry name" value="Luciferase, Domain 3"/>
    <property type="match status" value="1"/>
</dbReference>
<dbReference type="InterPro" id="IPR029479">
    <property type="entry name" value="Nitroreductase"/>
</dbReference>
<dbReference type="CDD" id="cd19534">
    <property type="entry name" value="E_NRPS"/>
    <property type="match status" value="1"/>
</dbReference>
<dbReference type="InterPro" id="IPR000873">
    <property type="entry name" value="AMP-dep_synth/lig_dom"/>
</dbReference>
<dbReference type="GO" id="GO:0016874">
    <property type="term" value="F:ligase activity"/>
    <property type="evidence" value="ECO:0007669"/>
    <property type="project" value="UniProtKB-KW"/>
</dbReference>
<dbReference type="InterPro" id="IPR009081">
    <property type="entry name" value="PP-bd_ACP"/>
</dbReference>
<evidence type="ECO:0000313" key="8">
    <source>
        <dbReference type="EMBL" id="VFK17277.1"/>
    </source>
</evidence>
<dbReference type="Gene3D" id="1.10.10.1830">
    <property type="entry name" value="Non-ribosomal peptide synthase, adenylation domain"/>
    <property type="match status" value="1"/>
</dbReference>
<dbReference type="CDD" id="cd12114">
    <property type="entry name" value="A_NRPS_TlmIV_like"/>
    <property type="match status" value="1"/>
</dbReference>
<evidence type="ECO:0000256" key="5">
    <source>
        <dbReference type="ARBA" id="ARBA00022598"/>
    </source>
</evidence>
<dbReference type="InterPro" id="IPR010060">
    <property type="entry name" value="NRPS_synth"/>
</dbReference>
<keyword evidence="4" id="KW-0597">Phosphoprotein</keyword>
<dbReference type="InterPro" id="IPR006162">
    <property type="entry name" value="Ppantetheine_attach_site"/>
</dbReference>
<dbReference type="InterPro" id="IPR036736">
    <property type="entry name" value="ACP-like_sf"/>
</dbReference>
<dbReference type="InterPro" id="IPR044894">
    <property type="entry name" value="TubC_N_sf"/>
</dbReference>
<dbReference type="InterPro" id="IPR041464">
    <property type="entry name" value="TubC_N"/>
</dbReference>
<evidence type="ECO:0000256" key="2">
    <source>
        <dbReference type="ARBA" id="ARBA00004924"/>
    </source>
</evidence>
<dbReference type="InterPro" id="IPR020459">
    <property type="entry name" value="AMP-binding"/>
</dbReference>
<evidence type="ECO:0000256" key="4">
    <source>
        <dbReference type="ARBA" id="ARBA00022553"/>
    </source>
</evidence>
<dbReference type="FunFam" id="1.10.1200.10:FF:000005">
    <property type="entry name" value="Nonribosomal peptide synthetase 1"/>
    <property type="match status" value="1"/>
</dbReference>
<dbReference type="FunFam" id="3.30.559.10:FF:000023">
    <property type="entry name" value="Non-ribosomal peptide synthetase"/>
    <property type="match status" value="1"/>
</dbReference>
<dbReference type="Pfam" id="PF00668">
    <property type="entry name" value="Condensation"/>
    <property type="match status" value="2"/>
</dbReference>
<dbReference type="NCBIfam" id="TIGR01733">
    <property type="entry name" value="AA-adenyl-dom"/>
    <property type="match status" value="1"/>
</dbReference>
<name>A0A450WJR9_9GAMM</name>
<dbReference type="PROSITE" id="PS50075">
    <property type="entry name" value="CARRIER"/>
    <property type="match status" value="1"/>
</dbReference>
<dbReference type="Pfam" id="PF00501">
    <property type="entry name" value="AMP-binding"/>
    <property type="match status" value="1"/>
</dbReference>
<dbReference type="SUPFAM" id="SSF47336">
    <property type="entry name" value="ACP-like"/>
    <property type="match status" value="1"/>
</dbReference>
<dbReference type="Pfam" id="PF00881">
    <property type="entry name" value="Nitroreductase"/>
    <property type="match status" value="1"/>
</dbReference>
<dbReference type="InterPro" id="IPR020845">
    <property type="entry name" value="AMP-binding_CS"/>
</dbReference>
<dbReference type="InterPro" id="IPR057737">
    <property type="entry name" value="Condensation_MtbB-like"/>
</dbReference>
<dbReference type="Gene3D" id="3.40.109.10">
    <property type="entry name" value="NADH Oxidase"/>
    <property type="match status" value="1"/>
</dbReference>
<dbReference type="InterPro" id="IPR045851">
    <property type="entry name" value="AMP-bd_C_sf"/>
</dbReference>
<dbReference type="GO" id="GO:0044550">
    <property type="term" value="P:secondary metabolite biosynthetic process"/>
    <property type="evidence" value="ECO:0007669"/>
    <property type="project" value="TreeGrafter"/>
</dbReference>
<dbReference type="PROSITE" id="PS00455">
    <property type="entry name" value="AMP_BINDING"/>
    <property type="match status" value="1"/>
</dbReference>
<dbReference type="EMBL" id="CAADFN010000030">
    <property type="protein sequence ID" value="VFK17277.1"/>
    <property type="molecule type" value="Genomic_DNA"/>
</dbReference>
<dbReference type="GO" id="GO:0031177">
    <property type="term" value="F:phosphopantetheine binding"/>
    <property type="evidence" value="ECO:0007669"/>
    <property type="project" value="TreeGrafter"/>
</dbReference>
<dbReference type="FunFam" id="3.40.50.980:FF:000001">
    <property type="entry name" value="Non-ribosomal peptide synthetase"/>
    <property type="match status" value="1"/>
</dbReference>
<dbReference type="FunFam" id="3.30.559.30:FF:000006">
    <property type="entry name" value="Yersiniabactin polyketide/non-ribosomal peptide synthetase"/>
    <property type="match status" value="1"/>
</dbReference>
<evidence type="ECO:0000259" key="7">
    <source>
        <dbReference type="PROSITE" id="PS50075"/>
    </source>
</evidence>
<accession>A0A450WJR9</accession>
<dbReference type="Gene3D" id="3.40.50.980">
    <property type="match status" value="2"/>
</dbReference>
<dbReference type="SUPFAM" id="SSF52777">
    <property type="entry name" value="CoA-dependent acyltransferases"/>
    <property type="match status" value="4"/>
</dbReference>
<dbReference type="InterPro" id="IPR025110">
    <property type="entry name" value="AMP-bd_C"/>
</dbReference>
<dbReference type="FunFam" id="2.30.38.10:FF:000001">
    <property type="entry name" value="Non-ribosomal peptide synthetase PvdI"/>
    <property type="match status" value="1"/>
</dbReference>
<comment type="pathway">
    <text evidence="2">Siderophore biosynthesis.</text>
</comment>
<dbReference type="GO" id="GO:0043041">
    <property type="term" value="P:amino acid activation for nonribosomal peptide biosynthetic process"/>
    <property type="evidence" value="ECO:0007669"/>
    <property type="project" value="TreeGrafter"/>
</dbReference>
<dbReference type="Gene3D" id="1.10.1200.10">
    <property type="entry name" value="ACP-like"/>
    <property type="match status" value="1"/>
</dbReference>
<organism evidence="8">
    <name type="scientific">Candidatus Kentrum sp. LFY</name>
    <dbReference type="NCBI Taxonomy" id="2126342"/>
    <lineage>
        <taxon>Bacteria</taxon>
        <taxon>Pseudomonadati</taxon>
        <taxon>Pseudomonadota</taxon>
        <taxon>Gammaproteobacteria</taxon>
        <taxon>Candidatus Kentrum</taxon>
    </lineage>
</organism>
<keyword evidence="6" id="KW-0677">Repeat</keyword>
<dbReference type="InterPro" id="IPR023213">
    <property type="entry name" value="CAT-like_dom_sf"/>
</dbReference>
<reference evidence="8" key="1">
    <citation type="submission" date="2019-02" db="EMBL/GenBank/DDBJ databases">
        <authorList>
            <person name="Gruber-Vodicka R. H."/>
            <person name="Seah K. B. B."/>
        </authorList>
    </citation>
    <scope>NUCLEOTIDE SEQUENCE</scope>
    <source>
        <strain evidence="8">BECK_BY7</strain>
    </source>
</reference>
<evidence type="ECO:0000256" key="1">
    <source>
        <dbReference type="ARBA" id="ARBA00001957"/>
    </source>
</evidence>
<dbReference type="PANTHER" id="PTHR45527">
    <property type="entry name" value="NONRIBOSOMAL PEPTIDE SYNTHETASE"/>
    <property type="match status" value="1"/>
</dbReference>
<dbReference type="InterPro" id="IPR001242">
    <property type="entry name" value="Condensation_dom"/>
</dbReference>
<dbReference type="SUPFAM" id="SSF55469">
    <property type="entry name" value="FMN-dependent nitroreductase-like"/>
    <property type="match status" value="1"/>
</dbReference>
<dbReference type="InterPro" id="IPR000415">
    <property type="entry name" value="Nitroreductase-like"/>
</dbReference>
<dbReference type="NCBIfam" id="TIGR01720">
    <property type="entry name" value="NRPS-para261"/>
    <property type="match status" value="1"/>
</dbReference>
<dbReference type="GO" id="GO:0016491">
    <property type="term" value="F:oxidoreductase activity"/>
    <property type="evidence" value="ECO:0007669"/>
    <property type="project" value="InterPro"/>
</dbReference>
<dbReference type="PRINTS" id="PR00154">
    <property type="entry name" value="AMPBINDING"/>
</dbReference>
<dbReference type="FunFam" id="3.40.50.12780:FF:000012">
    <property type="entry name" value="Non-ribosomal peptide synthetase"/>
    <property type="match status" value="1"/>
</dbReference>
<feature type="domain" description="Carrier" evidence="7">
    <location>
        <begin position="1297"/>
        <end position="1371"/>
    </location>
</feature>
<gene>
    <name evidence="8" type="ORF">BECKLFY1418C_GA0070996_10309</name>
</gene>
<dbReference type="Pfam" id="PF18563">
    <property type="entry name" value="TubC_N"/>
    <property type="match status" value="1"/>
</dbReference>
<proteinExistence type="predicted"/>